<name>A0ABS5TI73_9ACTN</name>
<keyword evidence="1" id="KW-0805">Transcription regulation</keyword>
<dbReference type="InterPro" id="IPR041479">
    <property type="entry name" value="TetR_CgmR_C"/>
</dbReference>
<organism evidence="6 7">
    <name type="scientific">Kineosporia corallincola</name>
    <dbReference type="NCBI Taxonomy" id="2835133"/>
    <lineage>
        <taxon>Bacteria</taxon>
        <taxon>Bacillati</taxon>
        <taxon>Actinomycetota</taxon>
        <taxon>Actinomycetes</taxon>
        <taxon>Kineosporiales</taxon>
        <taxon>Kineosporiaceae</taxon>
        <taxon>Kineosporia</taxon>
    </lineage>
</organism>
<dbReference type="Pfam" id="PF00440">
    <property type="entry name" value="TetR_N"/>
    <property type="match status" value="1"/>
</dbReference>
<dbReference type="Proteomes" id="UP001197247">
    <property type="component" value="Unassembled WGS sequence"/>
</dbReference>
<evidence type="ECO:0000259" key="5">
    <source>
        <dbReference type="PROSITE" id="PS50977"/>
    </source>
</evidence>
<sequence length="192" mass="20979">MGDQVAERERDPARTRRTVLDAAARVVAQKGAGVSIDTIARAAGVSKGGLLHHFHNRDELVLALTEDLMERFAAEVRAAVDPTDRAEGRLMRGYIRASFDSLRHEESPAEHVAMMAAVATVPGVAELLRRDKARWEAYFADDGLDPQRTLLIFRATDGAAIAGLWEGGHSRDDLARAREMLLALTRDTGPVV</sequence>
<proteinExistence type="predicted"/>
<dbReference type="Pfam" id="PF17937">
    <property type="entry name" value="TetR_C_28"/>
    <property type="match status" value="1"/>
</dbReference>
<dbReference type="PANTHER" id="PTHR47506">
    <property type="entry name" value="TRANSCRIPTIONAL REGULATORY PROTEIN"/>
    <property type="match status" value="1"/>
</dbReference>
<dbReference type="InterPro" id="IPR009057">
    <property type="entry name" value="Homeodomain-like_sf"/>
</dbReference>
<evidence type="ECO:0000256" key="4">
    <source>
        <dbReference type="PROSITE-ProRule" id="PRU00335"/>
    </source>
</evidence>
<gene>
    <name evidence="6" type="ORF">KIH74_17775</name>
</gene>
<accession>A0ABS5TI73</accession>
<protein>
    <submittedName>
        <fullName evidence="6">TetR family transcriptional regulator</fullName>
    </submittedName>
</protein>
<dbReference type="Gene3D" id="1.10.357.10">
    <property type="entry name" value="Tetracycline Repressor, domain 2"/>
    <property type="match status" value="1"/>
</dbReference>
<evidence type="ECO:0000256" key="3">
    <source>
        <dbReference type="ARBA" id="ARBA00023163"/>
    </source>
</evidence>
<comment type="caution">
    <text evidence="6">The sequence shown here is derived from an EMBL/GenBank/DDBJ whole genome shotgun (WGS) entry which is preliminary data.</text>
</comment>
<keyword evidence="7" id="KW-1185">Reference proteome</keyword>
<evidence type="ECO:0000256" key="1">
    <source>
        <dbReference type="ARBA" id="ARBA00023015"/>
    </source>
</evidence>
<dbReference type="PROSITE" id="PS50977">
    <property type="entry name" value="HTH_TETR_2"/>
    <property type="match status" value="1"/>
</dbReference>
<reference evidence="6 7" key="1">
    <citation type="submission" date="2021-05" db="EMBL/GenBank/DDBJ databases">
        <title>Kineosporia and Streptomyces sp. nov. two new marine actinobacteria isolated from Coral.</title>
        <authorList>
            <person name="Buangrab K."/>
            <person name="Sutthacheep M."/>
            <person name="Yeemin T."/>
            <person name="Harunari E."/>
            <person name="Igarashi Y."/>
            <person name="Kanchanasin P."/>
            <person name="Tanasupawat S."/>
            <person name="Phongsopitanun W."/>
        </authorList>
    </citation>
    <scope>NUCLEOTIDE SEQUENCE [LARGE SCALE GENOMIC DNA]</scope>
    <source>
        <strain evidence="6 7">J2-2</strain>
    </source>
</reference>
<feature type="DNA-binding region" description="H-T-H motif" evidence="4">
    <location>
        <begin position="35"/>
        <end position="54"/>
    </location>
</feature>
<keyword evidence="3" id="KW-0804">Transcription</keyword>
<evidence type="ECO:0000313" key="6">
    <source>
        <dbReference type="EMBL" id="MBT0770797.1"/>
    </source>
</evidence>
<dbReference type="PANTHER" id="PTHR47506:SF1">
    <property type="entry name" value="HTH-TYPE TRANSCRIPTIONAL REGULATOR YJDC"/>
    <property type="match status" value="1"/>
</dbReference>
<dbReference type="InterPro" id="IPR001647">
    <property type="entry name" value="HTH_TetR"/>
</dbReference>
<dbReference type="SUPFAM" id="SSF46689">
    <property type="entry name" value="Homeodomain-like"/>
    <property type="match status" value="1"/>
</dbReference>
<evidence type="ECO:0000256" key="2">
    <source>
        <dbReference type="ARBA" id="ARBA00023125"/>
    </source>
</evidence>
<evidence type="ECO:0000313" key="7">
    <source>
        <dbReference type="Proteomes" id="UP001197247"/>
    </source>
</evidence>
<dbReference type="RefSeq" id="WP_214157096.1">
    <property type="nucleotide sequence ID" value="NZ_JAHBAY010000007.1"/>
</dbReference>
<keyword evidence="2 4" id="KW-0238">DNA-binding</keyword>
<dbReference type="PRINTS" id="PR00455">
    <property type="entry name" value="HTHTETR"/>
</dbReference>
<feature type="domain" description="HTH tetR-type" evidence="5">
    <location>
        <begin position="13"/>
        <end position="72"/>
    </location>
</feature>
<dbReference type="EMBL" id="JAHBAY010000007">
    <property type="protein sequence ID" value="MBT0770797.1"/>
    <property type="molecule type" value="Genomic_DNA"/>
</dbReference>